<dbReference type="Gene3D" id="3.90.226.10">
    <property type="entry name" value="2-enoyl-CoA Hydratase, Chain A, domain 1"/>
    <property type="match status" value="1"/>
</dbReference>
<dbReference type="GO" id="GO:0005739">
    <property type="term" value="C:mitochondrion"/>
    <property type="evidence" value="ECO:0007669"/>
    <property type="project" value="TreeGrafter"/>
</dbReference>
<dbReference type="InterPro" id="IPR029045">
    <property type="entry name" value="ClpP/crotonase-like_dom_sf"/>
</dbReference>
<sequence>MGASHFLPSVIGQSEASRILLTGDELTGEDGYRIGLISDLVVADQASVKGHAYDIACRIARQGTVAVRSMTQSLRASQEAGLEEALMREAHAQAMCYARTSDWYEGLDSIIERREPVYSSYHDNARE</sequence>
<dbReference type="AlphaFoldDB" id="A0A6U2RWE9"/>
<organism evidence="1">
    <name type="scientific">Leptocylindrus danicus</name>
    <dbReference type="NCBI Taxonomy" id="163516"/>
    <lineage>
        <taxon>Eukaryota</taxon>
        <taxon>Sar</taxon>
        <taxon>Stramenopiles</taxon>
        <taxon>Ochrophyta</taxon>
        <taxon>Bacillariophyta</taxon>
        <taxon>Coscinodiscophyceae</taxon>
        <taxon>Chaetocerotophycidae</taxon>
        <taxon>Leptocylindrales</taxon>
        <taxon>Leptocylindraceae</taxon>
        <taxon>Leptocylindrus</taxon>
    </lineage>
</organism>
<protein>
    <submittedName>
        <fullName evidence="1">Uncharacterized protein</fullName>
    </submittedName>
</protein>
<dbReference type="Pfam" id="PF00378">
    <property type="entry name" value="ECH_1"/>
    <property type="match status" value="1"/>
</dbReference>
<evidence type="ECO:0000313" key="1">
    <source>
        <dbReference type="EMBL" id="CAD9602890.1"/>
    </source>
</evidence>
<dbReference type="EMBL" id="HBGY01027957">
    <property type="protein sequence ID" value="CAD9602892.1"/>
    <property type="molecule type" value="Transcribed_RNA"/>
</dbReference>
<dbReference type="SUPFAM" id="SSF52096">
    <property type="entry name" value="ClpP/crotonase"/>
    <property type="match status" value="1"/>
</dbReference>
<reference evidence="1" key="1">
    <citation type="submission" date="2021-01" db="EMBL/GenBank/DDBJ databases">
        <authorList>
            <person name="Corre E."/>
            <person name="Pelletier E."/>
            <person name="Niang G."/>
            <person name="Scheremetjew M."/>
            <person name="Finn R."/>
            <person name="Kale V."/>
            <person name="Holt S."/>
            <person name="Cochrane G."/>
            <person name="Meng A."/>
            <person name="Brown T."/>
            <person name="Cohen L."/>
        </authorList>
    </citation>
    <scope>NUCLEOTIDE SEQUENCE</scope>
    <source>
        <strain evidence="1">B650</strain>
    </source>
</reference>
<gene>
    <name evidence="1" type="ORF">LDAN0321_LOCUS17292</name>
    <name evidence="2" type="ORF">LDAN0321_LOCUS17293</name>
</gene>
<name>A0A6U2RWE9_9STRA</name>
<dbReference type="PANTHER" id="PTHR11941">
    <property type="entry name" value="ENOYL-COA HYDRATASE-RELATED"/>
    <property type="match status" value="1"/>
</dbReference>
<dbReference type="GO" id="GO:0006635">
    <property type="term" value="P:fatty acid beta-oxidation"/>
    <property type="evidence" value="ECO:0007669"/>
    <property type="project" value="TreeGrafter"/>
</dbReference>
<dbReference type="EMBL" id="HBGY01027956">
    <property type="protein sequence ID" value="CAD9602890.1"/>
    <property type="molecule type" value="Transcribed_RNA"/>
</dbReference>
<evidence type="ECO:0000313" key="2">
    <source>
        <dbReference type="EMBL" id="CAD9602892.1"/>
    </source>
</evidence>
<accession>A0A6U2RWE9</accession>
<dbReference type="PANTHER" id="PTHR11941:SF173">
    <property type="entry name" value="3-HYDROXYBUTYRYL-COA DEHYDRATASE-LIKE PROTEIN, MITOCHONDRIAL"/>
    <property type="match status" value="1"/>
</dbReference>
<proteinExistence type="predicted"/>
<dbReference type="InterPro" id="IPR001753">
    <property type="entry name" value="Enoyl-CoA_hydra/iso"/>
</dbReference>